<protein>
    <submittedName>
        <fullName evidence="2">Uncharacterized protein</fullName>
    </submittedName>
</protein>
<keyword evidence="1" id="KW-0812">Transmembrane</keyword>
<name>A0A916J082_9BURK</name>
<dbReference type="EMBL" id="CAJPUY010000033">
    <property type="protein sequence ID" value="CAG2157172.1"/>
    <property type="molecule type" value="Genomic_DNA"/>
</dbReference>
<accession>A0A916J082</accession>
<keyword evidence="3" id="KW-1185">Reference proteome</keyword>
<feature type="transmembrane region" description="Helical" evidence="1">
    <location>
        <begin position="57"/>
        <end position="75"/>
    </location>
</feature>
<dbReference type="Proteomes" id="UP000672934">
    <property type="component" value="Unassembled WGS sequence"/>
</dbReference>
<evidence type="ECO:0000256" key="1">
    <source>
        <dbReference type="SAM" id="Phobius"/>
    </source>
</evidence>
<proteinExistence type="predicted"/>
<dbReference type="RefSeq" id="WP_211950763.1">
    <property type="nucleotide sequence ID" value="NZ_CAJPUY010000033.1"/>
</dbReference>
<feature type="transmembrane region" description="Helical" evidence="1">
    <location>
        <begin position="12"/>
        <end position="37"/>
    </location>
</feature>
<gene>
    <name evidence="2" type="ORF">LMG31506_05933</name>
</gene>
<keyword evidence="1" id="KW-1133">Transmembrane helix</keyword>
<evidence type="ECO:0000313" key="2">
    <source>
        <dbReference type="EMBL" id="CAG2157172.1"/>
    </source>
</evidence>
<reference evidence="2" key="1">
    <citation type="submission" date="2021-03" db="EMBL/GenBank/DDBJ databases">
        <authorList>
            <person name="Peeters C."/>
        </authorList>
    </citation>
    <scope>NUCLEOTIDE SEQUENCE</scope>
    <source>
        <strain evidence="2">LMG 31506</strain>
    </source>
</reference>
<comment type="caution">
    <text evidence="2">The sequence shown here is derived from an EMBL/GenBank/DDBJ whole genome shotgun (WGS) entry which is preliminary data.</text>
</comment>
<keyword evidence="1" id="KW-0472">Membrane</keyword>
<dbReference type="AlphaFoldDB" id="A0A916J082"/>
<organism evidence="2 3">
    <name type="scientific">Cupriavidus yeoncheonensis</name>
    <dbReference type="NCBI Taxonomy" id="1462994"/>
    <lineage>
        <taxon>Bacteria</taxon>
        <taxon>Pseudomonadati</taxon>
        <taxon>Pseudomonadota</taxon>
        <taxon>Betaproteobacteria</taxon>
        <taxon>Burkholderiales</taxon>
        <taxon>Burkholderiaceae</taxon>
        <taxon>Cupriavidus</taxon>
    </lineage>
</organism>
<evidence type="ECO:0000313" key="3">
    <source>
        <dbReference type="Proteomes" id="UP000672934"/>
    </source>
</evidence>
<sequence length="168" mass="18800">MSHAMATMPESFFYFHLAGVAVLVLVVGVAHAVWFVFSRTEGRRARAMRLAATGTRWGLALGAMWTAILYGNGAWERADAHNCRRLPMPDASSRYEAEYCYLSEHKVLVRLYSARRNVLLARRTFANSGPVRLHWDRGVLVFDSGAAEGKGRLALPPSLRDRLLARLP</sequence>